<comment type="subcellular location">
    <subcellularLocation>
        <location evidence="1">Nucleus</location>
    </subcellularLocation>
</comment>
<dbReference type="SMART" id="SM00849">
    <property type="entry name" value="Lactamase_B"/>
    <property type="match status" value="1"/>
</dbReference>
<dbReference type="InterPro" id="IPR022712">
    <property type="entry name" value="Beta_Casp"/>
</dbReference>
<feature type="domain" description="Beta-Casp" evidence="10">
    <location>
        <begin position="262"/>
        <end position="397"/>
    </location>
</feature>
<organism evidence="12 13">
    <name type="scientific">Phlyctema vagabunda</name>
    <dbReference type="NCBI Taxonomy" id="108571"/>
    <lineage>
        <taxon>Eukaryota</taxon>
        <taxon>Fungi</taxon>
        <taxon>Dikarya</taxon>
        <taxon>Ascomycota</taxon>
        <taxon>Pezizomycotina</taxon>
        <taxon>Leotiomycetes</taxon>
        <taxon>Helotiales</taxon>
        <taxon>Dermateaceae</taxon>
        <taxon>Phlyctema</taxon>
    </lineage>
</organism>
<dbReference type="Gene3D" id="3.40.50.10890">
    <property type="match status" value="1"/>
</dbReference>
<accession>A0ABR4PMD5</accession>
<dbReference type="Proteomes" id="UP001629113">
    <property type="component" value="Unassembled WGS sequence"/>
</dbReference>
<keyword evidence="3" id="KW-0507">mRNA processing</keyword>
<comment type="similarity">
    <text evidence="2">Belongs to the metallo-beta-lactamase superfamily. RNA-metabolizing metallo-beta-lactamase-like family. CPSF2/YSH1 subfamily.</text>
</comment>
<keyword evidence="7" id="KW-0539">Nucleus</keyword>
<proteinExistence type="inferred from homology"/>
<dbReference type="Pfam" id="PF11718">
    <property type="entry name" value="CPSF73-100_C"/>
    <property type="match status" value="1"/>
</dbReference>
<dbReference type="Pfam" id="PF10996">
    <property type="entry name" value="Beta-Casp"/>
    <property type="match status" value="1"/>
</dbReference>
<feature type="region of interest" description="Disordered" evidence="8">
    <location>
        <begin position="668"/>
        <end position="694"/>
    </location>
</feature>
<dbReference type="CDD" id="cd16292">
    <property type="entry name" value="CPSF3-like_MBL-fold"/>
    <property type="match status" value="1"/>
</dbReference>
<feature type="region of interest" description="Disordered" evidence="8">
    <location>
        <begin position="732"/>
        <end position="757"/>
    </location>
</feature>
<evidence type="ECO:0000256" key="5">
    <source>
        <dbReference type="ARBA" id="ARBA00022759"/>
    </source>
</evidence>
<dbReference type="Pfam" id="PF07521">
    <property type="entry name" value="RMMBL"/>
    <property type="match status" value="1"/>
</dbReference>
<dbReference type="InterPro" id="IPR021718">
    <property type="entry name" value="CPSF73-100_C"/>
</dbReference>
<keyword evidence="6" id="KW-0378">Hydrolase</keyword>
<evidence type="ECO:0000256" key="2">
    <source>
        <dbReference type="ARBA" id="ARBA00010624"/>
    </source>
</evidence>
<reference evidence="12 13" key="1">
    <citation type="submission" date="2024-06" db="EMBL/GenBank/DDBJ databases">
        <title>Complete genome of Phlyctema vagabunda strain 19-DSS-EL-015.</title>
        <authorList>
            <person name="Fiorenzani C."/>
        </authorList>
    </citation>
    <scope>NUCLEOTIDE SEQUENCE [LARGE SCALE GENOMIC DNA]</scope>
    <source>
        <strain evidence="12 13">19-DSS-EL-015</strain>
    </source>
</reference>
<dbReference type="SUPFAM" id="SSF56281">
    <property type="entry name" value="Metallo-hydrolase/oxidoreductase"/>
    <property type="match status" value="1"/>
</dbReference>
<evidence type="ECO:0000259" key="9">
    <source>
        <dbReference type="SMART" id="SM00849"/>
    </source>
</evidence>
<evidence type="ECO:0000313" key="13">
    <source>
        <dbReference type="Proteomes" id="UP001629113"/>
    </source>
</evidence>
<keyword evidence="5" id="KW-0255">Endonuclease</keyword>
<evidence type="ECO:0000259" key="10">
    <source>
        <dbReference type="SMART" id="SM01027"/>
    </source>
</evidence>
<sequence length="822" mass="90520">MAAKRKAAAMAPAIEEPVDPADELMFLCLGGGNEVGRSCHILQYKGKTVMLDAGMHPAYEGLAALPFYDDFDLSTVDVLLISHFHIDHAASLPYVLAKTNFKGRVFMTHPTKAIYKWLIQDSVRVGGASSNPTSQPVYNEADHLSTFPQIEAIDYHTTHTISSIRITPYPAGHVLGAAMFLIEIAGLKIFFTGDYSREDDRHLVSAEVPKGVKIDVLITESTYGSASHVPRLEREQALMKSITSILNRGGRVLMPVFALGRAQELLLILDEYWGRHSEFQKIPIYYASNLARKCMLVYQTYVGAMNDNIKRLFRERMAEAEASADTAGKGGPWDFKYIRSLKNLDRFDDVGGCVMLASPGMMQNGVSRELLERWAPSDKNGVIITGYSVEGTMAKQIMQEPDQIQAVMNRNTGGARRGPGSGEGEKVMIPRRCSVQEYSFAAHVDGVENREFIEEVAAPVVILVHGEHHNMMRLKSKLLSLNADKSIKVKVFSPRNCEELRIPFKADKTAKVVGKLAAAPPPSDDNQSHLLTGVLVQNDFKLSLMAPEDLREYAGLTTTTITCKQRMTLSAAGIDLIKWALEGTFGSIEELPESAGKQTNGDVHMNGSSEDADEEISNQTTAYLVMGCVTVRYSNRGEVELEWEGNMLNDGIADAIMAALLSVESSPAAVKRSSSKHTHSHDHSDDPLPTRNLHANLSPTERLERLFMFLEAQFGSDNLTPIALPKLAQSPPAAIKNEGEGDGEEDDSSSTDPAEHELRQKQEIDRLHKAGIPVPGVEVRVDKMLAKVWLEDLEVEANNRVFGDRVRAVVERAVEVTAPLWG</sequence>
<dbReference type="EMBL" id="JBFCZG010000003">
    <property type="protein sequence ID" value="KAL3424501.1"/>
    <property type="molecule type" value="Genomic_DNA"/>
</dbReference>
<dbReference type="SMART" id="SM01027">
    <property type="entry name" value="Beta-Casp"/>
    <property type="match status" value="1"/>
</dbReference>
<dbReference type="Pfam" id="PF00753">
    <property type="entry name" value="Lactamase_B"/>
    <property type="match status" value="1"/>
</dbReference>
<evidence type="ECO:0000256" key="4">
    <source>
        <dbReference type="ARBA" id="ARBA00022722"/>
    </source>
</evidence>
<feature type="domain" description="Metallo-beta-lactamase" evidence="9">
    <location>
        <begin position="36"/>
        <end position="245"/>
    </location>
</feature>
<name>A0ABR4PMD5_9HELO</name>
<evidence type="ECO:0000259" key="11">
    <source>
        <dbReference type="SMART" id="SM01098"/>
    </source>
</evidence>
<keyword evidence="13" id="KW-1185">Reference proteome</keyword>
<evidence type="ECO:0000256" key="7">
    <source>
        <dbReference type="ARBA" id="ARBA00023242"/>
    </source>
</evidence>
<dbReference type="InterPro" id="IPR036866">
    <property type="entry name" value="RibonucZ/Hydroxyglut_hydro"/>
</dbReference>
<dbReference type="SMART" id="SM01098">
    <property type="entry name" value="CPSF73-100_C"/>
    <property type="match status" value="1"/>
</dbReference>
<protein>
    <submittedName>
        <fullName evidence="12">Endoribonuclease YSH1</fullName>
    </submittedName>
</protein>
<dbReference type="PANTHER" id="PTHR11203:SF11">
    <property type="entry name" value="CLEAVAGE AND POLYADENYLATION SPECIFICITY FACTOR SUBUNIT 3"/>
    <property type="match status" value="1"/>
</dbReference>
<dbReference type="InterPro" id="IPR050698">
    <property type="entry name" value="MBL"/>
</dbReference>
<dbReference type="InterPro" id="IPR001279">
    <property type="entry name" value="Metallo-B-lactamas"/>
</dbReference>
<dbReference type="Gene3D" id="3.60.15.10">
    <property type="entry name" value="Ribonuclease Z/Hydroxyacylglutathione hydrolase-like"/>
    <property type="match status" value="1"/>
</dbReference>
<evidence type="ECO:0000256" key="1">
    <source>
        <dbReference type="ARBA" id="ARBA00004123"/>
    </source>
</evidence>
<evidence type="ECO:0000256" key="8">
    <source>
        <dbReference type="SAM" id="MobiDB-lite"/>
    </source>
</evidence>
<comment type="caution">
    <text evidence="12">The sequence shown here is derived from an EMBL/GenBank/DDBJ whole genome shotgun (WGS) entry which is preliminary data.</text>
</comment>
<dbReference type="PANTHER" id="PTHR11203">
    <property type="entry name" value="CLEAVAGE AND POLYADENYLATION SPECIFICITY FACTOR FAMILY MEMBER"/>
    <property type="match status" value="1"/>
</dbReference>
<feature type="compositionally biased region" description="Acidic residues" evidence="8">
    <location>
        <begin position="740"/>
        <end position="749"/>
    </location>
</feature>
<gene>
    <name evidence="12" type="ORF">PVAG01_03782</name>
</gene>
<dbReference type="InterPro" id="IPR011108">
    <property type="entry name" value="RMMBL"/>
</dbReference>
<evidence type="ECO:0000256" key="6">
    <source>
        <dbReference type="ARBA" id="ARBA00022801"/>
    </source>
</evidence>
<keyword evidence="4" id="KW-0540">Nuclease</keyword>
<evidence type="ECO:0000313" key="12">
    <source>
        <dbReference type="EMBL" id="KAL3424501.1"/>
    </source>
</evidence>
<feature type="domain" description="Pre-mRNA 3'-end-processing endonuclease polyadenylation factor C-term" evidence="11">
    <location>
        <begin position="525"/>
        <end position="820"/>
    </location>
</feature>
<evidence type="ECO:0000256" key="3">
    <source>
        <dbReference type="ARBA" id="ARBA00022664"/>
    </source>
</evidence>